<dbReference type="AlphaFoldDB" id="A0A4D6KSX3"/>
<organism evidence="2 3">
    <name type="scientific">Vigna unguiculata</name>
    <name type="common">Cowpea</name>
    <dbReference type="NCBI Taxonomy" id="3917"/>
    <lineage>
        <taxon>Eukaryota</taxon>
        <taxon>Viridiplantae</taxon>
        <taxon>Streptophyta</taxon>
        <taxon>Embryophyta</taxon>
        <taxon>Tracheophyta</taxon>
        <taxon>Spermatophyta</taxon>
        <taxon>Magnoliopsida</taxon>
        <taxon>eudicotyledons</taxon>
        <taxon>Gunneridae</taxon>
        <taxon>Pentapetalae</taxon>
        <taxon>rosids</taxon>
        <taxon>fabids</taxon>
        <taxon>Fabales</taxon>
        <taxon>Fabaceae</taxon>
        <taxon>Papilionoideae</taxon>
        <taxon>50 kb inversion clade</taxon>
        <taxon>NPAAA clade</taxon>
        <taxon>indigoferoid/millettioid clade</taxon>
        <taxon>Phaseoleae</taxon>
        <taxon>Vigna</taxon>
    </lineage>
</organism>
<dbReference type="Proteomes" id="UP000501690">
    <property type="component" value="Linkage Group LG2"/>
</dbReference>
<dbReference type="PANTHER" id="PTHR47000">
    <property type="entry name" value="ADENINE NUCLEOTIDE ALPHA HYDROLASES-LIKE SUPERFAMILY PROTEIN"/>
    <property type="match status" value="1"/>
</dbReference>
<dbReference type="Pfam" id="PF00582">
    <property type="entry name" value="Usp"/>
    <property type="match status" value="1"/>
</dbReference>
<dbReference type="PANTHER" id="PTHR47000:SF3">
    <property type="entry name" value="ADENINE NUCLEOTIDE ALPHA HYDROLASES-LIKE SUPERFAMILY PROTEIN"/>
    <property type="match status" value="1"/>
</dbReference>
<dbReference type="Gene3D" id="3.40.50.620">
    <property type="entry name" value="HUPs"/>
    <property type="match status" value="1"/>
</dbReference>
<dbReference type="EMBL" id="CP039346">
    <property type="protein sequence ID" value="QCD80788.1"/>
    <property type="molecule type" value="Genomic_DNA"/>
</dbReference>
<feature type="domain" description="UspA" evidence="1">
    <location>
        <begin position="56"/>
        <end position="122"/>
    </location>
</feature>
<protein>
    <submittedName>
        <fullName evidence="2">Rossmann-like alpha/beta/alpha sandwich fold</fullName>
    </submittedName>
</protein>
<evidence type="ECO:0000313" key="3">
    <source>
        <dbReference type="Proteomes" id="UP000501690"/>
    </source>
</evidence>
<proteinExistence type="predicted"/>
<dbReference type="InterPro" id="IPR006016">
    <property type="entry name" value="UspA"/>
</dbReference>
<gene>
    <name evidence="2" type="ORF">DEO72_LG2g1111</name>
</gene>
<reference evidence="2 3" key="1">
    <citation type="submission" date="2019-04" db="EMBL/GenBank/DDBJ databases">
        <title>An improved genome assembly and genetic linkage map for asparagus bean, Vigna unguiculata ssp. sesquipedialis.</title>
        <authorList>
            <person name="Xia Q."/>
            <person name="Zhang R."/>
            <person name="Dong Y."/>
        </authorList>
    </citation>
    <scope>NUCLEOTIDE SEQUENCE [LARGE SCALE GENOMIC DNA]</scope>
    <source>
        <tissue evidence="2">Leaf</tissue>
    </source>
</reference>
<sequence length="182" mass="19563">MGRPRIRLCFGLATPRVRACSASTFRSKSPSSASIKFANRTEFSGHHSNGAEAGNKIMVVVDSSFEAKGALDWALSHTVQSQDTLVLVHVTRPNMEDTESGGKFNVKAYQLLLDMKSMCERKRAGVSGGECSYVGGRGKGCCHSGRGKATEGVIIGCRTKKTILLVVHVANMGTKGNTTWLR</sequence>
<evidence type="ECO:0000313" key="2">
    <source>
        <dbReference type="EMBL" id="QCD80788.1"/>
    </source>
</evidence>
<dbReference type="InterPro" id="IPR014729">
    <property type="entry name" value="Rossmann-like_a/b/a_fold"/>
</dbReference>
<name>A0A4D6KSX3_VIGUN</name>
<keyword evidence="3" id="KW-1185">Reference proteome</keyword>
<accession>A0A4D6KSX3</accession>
<evidence type="ECO:0000259" key="1">
    <source>
        <dbReference type="Pfam" id="PF00582"/>
    </source>
</evidence>
<dbReference type="SUPFAM" id="SSF52402">
    <property type="entry name" value="Adenine nucleotide alpha hydrolases-like"/>
    <property type="match status" value="1"/>
</dbReference>